<dbReference type="GO" id="GO:0046104">
    <property type="term" value="P:thymidine metabolic process"/>
    <property type="evidence" value="ECO:0007669"/>
    <property type="project" value="TreeGrafter"/>
</dbReference>
<dbReference type="NCBIfam" id="NF003300">
    <property type="entry name" value="PRK04296.1-5"/>
    <property type="match status" value="1"/>
</dbReference>
<reference evidence="12" key="2">
    <citation type="journal article" date="2021" name="PeerJ">
        <title>Extensive microbial diversity within the chicken gut microbiome revealed by metagenomics and culture.</title>
        <authorList>
            <person name="Gilroy R."/>
            <person name="Ravi A."/>
            <person name="Getino M."/>
            <person name="Pursley I."/>
            <person name="Horton D.L."/>
            <person name="Alikhan N.F."/>
            <person name="Baker D."/>
            <person name="Gharbi K."/>
            <person name="Hall N."/>
            <person name="Watson M."/>
            <person name="Adriaenssens E.M."/>
            <person name="Foster-Nyarko E."/>
            <person name="Jarju S."/>
            <person name="Secka A."/>
            <person name="Antonio M."/>
            <person name="Oren A."/>
            <person name="Chaudhuri R.R."/>
            <person name="La Ragione R."/>
            <person name="Hildebrand F."/>
            <person name="Pallen M.J."/>
        </authorList>
    </citation>
    <scope>NUCLEOTIDE SEQUENCE</scope>
    <source>
        <strain evidence="12">CHK147-3167</strain>
    </source>
</reference>
<dbReference type="EC" id="2.7.1.21" evidence="2 10"/>
<dbReference type="PANTHER" id="PTHR11441:SF0">
    <property type="entry name" value="THYMIDINE KINASE, CYTOSOLIC"/>
    <property type="match status" value="1"/>
</dbReference>
<evidence type="ECO:0000256" key="5">
    <source>
        <dbReference type="ARBA" id="ARBA00022741"/>
    </source>
</evidence>
<dbReference type="Gene3D" id="3.40.50.300">
    <property type="entry name" value="P-loop containing nucleotide triphosphate hydrolases"/>
    <property type="match status" value="1"/>
</dbReference>
<protein>
    <recommendedName>
        <fullName evidence="2 10">Thymidine kinase</fullName>
        <ecNumber evidence="2 10">2.7.1.21</ecNumber>
    </recommendedName>
</protein>
<sequence length="195" mass="22294">MAKLHFKYATMNAGKSIDLMRTAYNYEENGFKVLVMKPKVDTKSGDRISSRVGLERKVDILIDMEDNIIHLLKGKLDDLYCIFVDEAQFLKEFQVNDLYKVSKLCDIPVICYGLRVNFLGNSFEGSRRLLEISDVLEELPTICSCGSIARMVGRWFDGKFVLDGDEVVIDGTRNVKYIPLCGKCYLEKVLGINRW</sequence>
<evidence type="ECO:0000256" key="11">
    <source>
        <dbReference type="RuleBase" id="RU004165"/>
    </source>
</evidence>
<feature type="binding site" evidence="9">
    <location>
        <position position="177"/>
    </location>
    <ligand>
        <name>substrate</name>
    </ligand>
</feature>
<dbReference type="SUPFAM" id="SSF57716">
    <property type="entry name" value="Glucocorticoid receptor-like (DNA-binding domain)"/>
    <property type="match status" value="1"/>
</dbReference>
<comment type="similarity">
    <text evidence="1 11">Belongs to the thymidine kinase family.</text>
</comment>
<keyword evidence="4 10" id="KW-0808">Transferase</keyword>
<keyword evidence="6 10" id="KW-0418">Kinase</keyword>
<organism evidence="12 13">
    <name type="scientific">Candidatus Coprosoma intestinipullorum</name>
    <dbReference type="NCBI Taxonomy" id="2840752"/>
    <lineage>
        <taxon>Bacteria</taxon>
        <taxon>Bacillati</taxon>
        <taxon>Bacillota</taxon>
        <taxon>Bacillota incertae sedis</taxon>
        <taxon>Candidatus Coprosoma</taxon>
    </lineage>
</organism>
<evidence type="ECO:0000256" key="10">
    <source>
        <dbReference type="RuleBase" id="RU000544"/>
    </source>
</evidence>
<feature type="active site" description="Proton acceptor" evidence="8">
    <location>
        <position position="86"/>
    </location>
</feature>
<dbReference type="GO" id="GO:0004797">
    <property type="term" value="F:thymidine kinase activity"/>
    <property type="evidence" value="ECO:0007669"/>
    <property type="project" value="UniProtKB-EC"/>
</dbReference>
<gene>
    <name evidence="12" type="ORF">IAB27_05725</name>
</gene>
<evidence type="ECO:0000256" key="6">
    <source>
        <dbReference type="ARBA" id="ARBA00022777"/>
    </source>
</evidence>
<evidence type="ECO:0000256" key="4">
    <source>
        <dbReference type="ARBA" id="ARBA00022679"/>
    </source>
</evidence>
<dbReference type="InterPro" id="IPR001267">
    <property type="entry name" value="Thymidine_kinase"/>
</dbReference>
<evidence type="ECO:0000256" key="1">
    <source>
        <dbReference type="ARBA" id="ARBA00007587"/>
    </source>
</evidence>
<evidence type="ECO:0000256" key="7">
    <source>
        <dbReference type="ARBA" id="ARBA00022840"/>
    </source>
</evidence>
<evidence type="ECO:0000313" key="12">
    <source>
        <dbReference type="EMBL" id="HIQ91102.1"/>
    </source>
</evidence>
<dbReference type="GO" id="GO:0071897">
    <property type="term" value="P:DNA biosynthetic process"/>
    <property type="evidence" value="ECO:0007669"/>
    <property type="project" value="UniProtKB-KW"/>
</dbReference>
<dbReference type="PANTHER" id="PTHR11441">
    <property type="entry name" value="THYMIDINE KINASE"/>
    <property type="match status" value="1"/>
</dbReference>
<dbReference type="GO" id="GO:0005829">
    <property type="term" value="C:cytosol"/>
    <property type="evidence" value="ECO:0007669"/>
    <property type="project" value="TreeGrafter"/>
</dbReference>
<keyword evidence="3 10" id="KW-0237">DNA synthesis</keyword>
<dbReference type="GO" id="GO:0005524">
    <property type="term" value="F:ATP binding"/>
    <property type="evidence" value="ECO:0007669"/>
    <property type="project" value="UniProtKB-KW"/>
</dbReference>
<accession>A0A9D0ZS32</accession>
<keyword evidence="7 10" id="KW-0067">ATP-binding</keyword>
<dbReference type="EMBL" id="DVFV01000099">
    <property type="protein sequence ID" value="HIQ91102.1"/>
    <property type="molecule type" value="Genomic_DNA"/>
</dbReference>
<keyword evidence="5 10" id="KW-0547">Nucleotide-binding</keyword>
<dbReference type="Pfam" id="PF00265">
    <property type="entry name" value="TK"/>
    <property type="match status" value="1"/>
</dbReference>
<proteinExistence type="inferred from homology"/>
<evidence type="ECO:0000313" key="13">
    <source>
        <dbReference type="Proteomes" id="UP000886786"/>
    </source>
</evidence>
<dbReference type="PIRSF" id="PIRSF035805">
    <property type="entry name" value="TK_cell"/>
    <property type="match status" value="1"/>
</dbReference>
<evidence type="ECO:0000256" key="9">
    <source>
        <dbReference type="PIRSR" id="PIRSR035805-2"/>
    </source>
</evidence>
<evidence type="ECO:0000256" key="8">
    <source>
        <dbReference type="PIRSR" id="PIRSR035805-1"/>
    </source>
</evidence>
<dbReference type="InterPro" id="IPR027417">
    <property type="entry name" value="P-loop_NTPase"/>
</dbReference>
<dbReference type="AlphaFoldDB" id="A0A9D0ZS32"/>
<dbReference type="SUPFAM" id="SSF52540">
    <property type="entry name" value="P-loop containing nucleoside triphosphate hydrolases"/>
    <property type="match status" value="1"/>
</dbReference>
<evidence type="ECO:0000256" key="2">
    <source>
        <dbReference type="ARBA" id="ARBA00012118"/>
    </source>
</evidence>
<evidence type="ECO:0000256" key="3">
    <source>
        <dbReference type="ARBA" id="ARBA00022634"/>
    </source>
</evidence>
<comment type="catalytic activity">
    <reaction evidence="10">
        <text>thymidine + ATP = dTMP + ADP + H(+)</text>
        <dbReference type="Rhea" id="RHEA:19129"/>
        <dbReference type="ChEBI" id="CHEBI:15378"/>
        <dbReference type="ChEBI" id="CHEBI:17748"/>
        <dbReference type="ChEBI" id="CHEBI:30616"/>
        <dbReference type="ChEBI" id="CHEBI:63528"/>
        <dbReference type="ChEBI" id="CHEBI:456216"/>
        <dbReference type="EC" id="2.7.1.21"/>
    </reaction>
</comment>
<reference evidence="12" key="1">
    <citation type="submission" date="2020-10" db="EMBL/GenBank/DDBJ databases">
        <authorList>
            <person name="Gilroy R."/>
        </authorList>
    </citation>
    <scope>NUCLEOTIDE SEQUENCE</scope>
    <source>
        <strain evidence="12">CHK147-3167</strain>
    </source>
</reference>
<comment type="caution">
    <text evidence="12">The sequence shown here is derived from an EMBL/GenBank/DDBJ whole genome shotgun (WGS) entry which is preliminary data.</text>
</comment>
<name>A0A9D0ZS32_9FIRM</name>
<dbReference type="Proteomes" id="UP000886786">
    <property type="component" value="Unassembled WGS sequence"/>
</dbReference>